<proteinExistence type="predicted"/>
<evidence type="ECO:0000313" key="2">
    <source>
        <dbReference type="Proteomes" id="UP000019184"/>
    </source>
</evidence>
<dbReference type="AlphaFoldDB" id="A0A7U7G9A5"/>
<evidence type="ECO:0000313" key="1">
    <source>
        <dbReference type="EMBL" id="CDH43874.1"/>
    </source>
</evidence>
<sequence length="69" mass="7675">MEIKGQVTDHADAKAKAAQRWVKAVNRLGQHGAWRYLLVTDPGVLGKALNDYTAAHWDEGQFEWGIAGR</sequence>
<accession>A0A7U7G9A5</accession>
<name>A0A7U7G9A5_9GAMM</name>
<dbReference type="Proteomes" id="UP000019184">
    <property type="component" value="Unassembled WGS sequence"/>
</dbReference>
<dbReference type="EMBL" id="CBTK010000044">
    <property type="protein sequence ID" value="CDH43874.1"/>
    <property type="molecule type" value="Genomic_DNA"/>
</dbReference>
<organism evidence="1 2">
    <name type="scientific">Candidatus Contendobacter odensis Run_B_J11</name>
    <dbReference type="NCBI Taxonomy" id="1400861"/>
    <lineage>
        <taxon>Bacteria</taxon>
        <taxon>Pseudomonadati</taxon>
        <taxon>Pseudomonadota</taxon>
        <taxon>Gammaproteobacteria</taxon>
        <taxon>Candidatus Competibacteraceae</taxon>
        <taxon>Candidatus Contendibacter</taxon>
    </lineage>
</organism>
<protein>
    <submittedName>
        <fullName evidence="1">Uncharacterized protein</fullName>
    </submittedName>
</protein>
<keyword evidence="2" id="KW-1185">Reference proteome</keyword>
<comment type="caution">
    <text evidence="1">The sequence shown here is derived from an EMBL/GenBank/DDBJ whole genome shotgun (WGS) entry which is preliminary data.</text>
</comment>
<reference evidence="1 2" key="1">
    <citation type="journal article" date="2014" name="ISME J.">
        <title>Candidatus Competibacter-lineage genomes retrieved from metagenomes reveal functional metabolic diversity.</title>
        <authorList>
            <person name="McIlroy S.J."/>
            <person name="Albertsen M."/>
            <person name="Andresen E.K."/>
            <person name="Saunders A.M."/>
            <person name="Kristiansen R."/>
            <person name="Stokholm-Bjerregaard M."/>
            <person name="Nielsen K.L."/>
            <person name="Nielsen P.H."/>
        </authorList>
    </citation>
    <scope>NUCLEOTIDE SEQUENCE [LARGE SCALE GENOMIC DNA]</scope>
    <source>
        <strain evidence="1 2">Run_B_J11</strain>
    </source>
</reference>
<gene>
    <name evidence="1" type="ORF">BN874_1380009</name>
</gene>